<name>A0AAI8QGS7_9HELI</name>
<accession>A0AAI8QGS7</accession>
<dbReference type="RefSeq" id="WP_015453395.1">
    <property type="nucleotide sequence ID" value="NC_020555.1"/>
</dbReference>
<dbReference type="Proteomes" id="UP000006036">
    <property type="component" value="Chromosome 1"/>
</dbReference>
<proteinExistence type="predicted"/>
<dbReference type="AlphaFoldDB" id="A0AAI8QGS7"/>
<evidence type="ECO:0000313" key="1">
    <source>
        <dbReference type="EMBL" id="BAM32054.1"/>
    </source>
</evidence>
<organism evidence="1 2">
    <name type="scientific">Helicobacter cinaedi CCUG 18818 = ATCC BAA-847</name>
    <dbReference type="NCBI Taxonomy" id="537971"/>
    <lineage>
        <taxon>Bacteria</taxon>
        <taxon>Pseudomonadati</taxon>
        <taxon>Campylobacterota</taxon>
        <taxon>Epsilonproteobacteria</taxon>
        <taxon>Campylobacterales</taxon>
        <taxon>Helicobacteraceae</taxon>
        <taxon>Helicobacter</taxon>
    </lineage>
</organism>
<reference evidence="1 2" key="1">
    <citation type="journal article" date="2012" name="J. Bacteriol.">
        <title>Complete Genome Sequence of Helicobacter cinaedi Type Strain ATCC BAA-847.</title>
        <authorList>
            <person name="Miyoshi-Akiyama T."/>
            <person name="Takeshita N."/>
            <person name="Ohmagari N."/>
            <person name="Kirikae T."/>
        </authorList>
    </citation>
    <scope>NUCLEOTIDE SEQUENCE [LARGE SCALE GENOMIC DNA]</scope>
    <source>
        <strain evidence="1 2">ATCC BAA-847</strain>
    </source>
</reference>
<dbReference type="KEGG" id="hcb:HCBAA847_0816"/>
<gene>
    <name evidence="1" type="ORF">HCBAA847_0816</name>
</gene>
<dbReference type="Gene3D" id="3.40.50.20">
    <property type="match status" value="1"/>
</dbReference>
<sequence length="164" mass="18816">MKKLKILTEASGSLTSSYLAKAIREAGHIVCGSDINDFNRAYYDDFILMPRADDPQLWDKTLRLLQQHSIDMVIPTLDESLLGWSERVEFFAQYGILVLISPPHTISTFIDKWKTYEFFTTHNIPTPHTALYEPKRILKPRYGRGGSGIEDIQQEKYYWGGGAK</sequence>
<dbReference type="EMBL" id="AP012492">
    <property type="protein sequence ID" value="BAM32054.1"/>
    <property type="molecule type" value="Genomic_DNA"/>
</dbReference>
<evidence type="ECO:0000313" key="2">
    <source>
        <dbReference type="Proteomes" id="UP000006036"/>
    </source>
</evidence>
<dbReference type="SUPFAM" id="SSF56059">
    <property type="entry name" value="Glutathione synthetase ATP-binding domain-like"/>
    <property type="match status" value="1"/>
</dbReference>
<protein>
    <submittedName>
        <fullName evidence="1">Uncharacterized protein</fullName>
    </submittedName>
</protein>